<evidence type="ECO:0000256" key="2">
    <source>
        <dbReference type="ARBA" id="ARBA00022771"/>
    </source>
</evidence>
<name>A0ABN7RP26_OIKDI</name>
<evidence type="ECO:0000259" key="6">
    <source>
        <dbReference type="PROSITE" id="PS50089"/>
    </source>
</evidence>
<dbReference type="PROSITE" id="PS50057">
    <property type="entry name" value="FERM_3"/>
    <property type="match status" value="1"/>
</dbReference>
<organism evidence="7 8">
    <name type="scientific">Oikopleura dioica</name>
    <name type="common">Tunicate</name>
    <dbReference type="NCBI Taxonomy" id="34765"/>
    <lineage>
        <taxon>Eukaryota</taxon>
        <taxon>Metazoa</taxon>
        <taxon>Chordata</taxon>
        <taxon>Tunicata</taxon>
        <taxon>Appendicularia</taxon>
        <taxon>Copelata</taxon>
        <taxon>Oikopleuridae</taxon>
        <taxon>Oikopleura</taxon>
    </lineage>
</organism>
<dbReference type="Pfam" id="PF13920">
    <property type="entry name" value="zf-C3HC4_3"/>
    <property type="match status" value="1"/>
</dbReference>
<dbReference type="SUPFAM" id="SSF54236">
    <property type="entry name" value="Ubiquitin-like"/>
    <property type="match status" value="1"/>
</dbReference>
<evidence type="ECO:0000313" key="8">
    <source>
        <dbReference type="Proteomes" id="UP001158576"/>
    </source>
</evidence>
<accession>A0ABN7RP26</accession>
<evidence type="ECO:0000313" key="7">
    <source>
        <dbReference type="EMBL" id="CAG5079600.1"/>
    </source>
</evidence>
<dbReference type="InterPro" id="IPR013083">
    <property type="entry name" value="Znf_RING/FYVE/PHD"/>
</dbReference>
<feature type="domain" description="RING-type" evidence="6">
    <location>
        <begin position="338"/>
        <end position="372"/>
    </location>
</feature>
<dbReference type="SMART" id="SM00184">
    <property type="entry name" value="RING"/>
    <property type="match status" value="1"/>
</dbReference>
<dbReference type="Proteomes" id="UP001158576">
    <property type="component" value="Chromosome PAR"/>
</dbReference>
<dbReference type="SUPFAM" id="SSF57850">
    <property type="entry name" value="RING/U-box"/>
    <property type="match status" value="1"/>
</dbReference>
<evidence type="ECO:0000256" key="1">
    <source>
        <dbReference type="ARBA" id="ARBA00022723"/>
    </source>
</evidence>
<dbReference type="Gene3D" id="3.10.20.90">
    <property type="entry name" value="Phosphatidylinositol 3-kinase Catalytic Subunit, Chain A, domain 1"/>
    <property type="match status" value="1"/>
</dbReference>
<keyword evidence="1" id="KW-0479">Metal-binding</keyword>
<evidence type="ECO:0000256" key="4">
    <source>
        <dbReference type="PROSITE-ProRule" id="PRU00175"/>
    </source>
</evidence>
<keyword evidence="2 4" id="KW-0863">Zinc-finger</keyword>
<dbReference type="InterPro" id="IPR001841">
    <property type="entry name" value="Znf_RING"/>
</dbReference>
<dbReference type="InterPro" id="IPR000299">
    <property type="entry name" value="FERM_domain"/>
</dbReference>
<dbReference type="InterPro" id="IPR029071">
    <property type="entry name" value="Ubiquitin-like_domsf"/>
</dbReference>
<dbReference type="Gene3D" id="3.30.40.10">
    <property type="entry name" value="Zinc/RING finger domain, C3HC4 (zinc finger)"/>
    <property type="match status" value="1"/>
</dbReference>
<gene>
    <name evidence="7" type="ORF">OKIOD_LOCUS850</name>
</gene>
<reference evidence="7 8" key="1">
    <citation type="submission" date="2021-04" db="EMBL/GenBank/DDBJ databases">
        <authorList>
            <person name="Bliznina A."/>
        </authorList>
    </citation>
    <scope>NUCLEOTIDE SEQUENCE [LARGE SCALE GENOMIC DNA]</scope>
</reference>
<keyword evidence="3" id="KW-0862">Zinc</keyword>
<feature type="domain" description="FERM" evidence="5">
    <location>
        <begin position="27"/>
        <end position="316"/>
    </location>
</feature>
<dbReference type="EMBL" id="OU015568">
    <property type="protein sequence ID" value="CAG5079600.1"/>
    <property type="molecule type" value="Genomic_DNA"/>
</dbReference>
<evidence type="ECO:0000256" key="3">
    <source>
        <dbReference type="ARBA" id="ARBA00022833"/>
    </source>
</evidence>
<sequence>MKKNGGEVTKFADYAKERIWRKNLDKFTLKIQLPNEEKREYRFGPNVVVHDVVKSICDELGITIAEIYGLQRVPGSTEWLNGRNRLELQIQEQEELLYIRQKYFPDVSLLTSKEKEFLLRQIEQDFRLGRNGQQTIPESFFAEFAAKVESSHKPLPEQEANPAESFGCSAGAPAGSQGGTSEMIINREGLIFPQTPADSVKYHEIYGVSKMKKVKQGIRILLIDEDKSTRRQMDIILDSPRTAKATFRFISECYVFYSFDQVPLYMLEGQKQDLGIQILDLFNPKQGRNYKTFQFDSVSTKAQLDLRHRKRIRNGQELVKNERGFADLVYKIMSDLTCHICFDRSVSVILRPCNHQLMCQDCAEKCSECPLCLVKIEEVSVAFLSRERKKCFNSLIFII</sequence>
<protein>
    <submittedName>
        <fullName evidence="7">Oidioi.mRNA.OKI2018_I69.PAR.g9292.t1.cds</fullName>
    </submittedName>
</protein>
<keyword evidence="8" id="KW-1185">Reference proteome</keyword>
<dbReference type="PROSITE" id="PS50089">
    <property type="entry name" value="ZF_RING_2"/>
    <property type="match status" value="1"/>
</dbReference>
<evidence type="ECO:0000259" key="5">
    <source>
        <dbReference type="PROSITE" id="PS50057"/>
    </source>
</evidence>
<proteinExistence type="predicted"/>